<feature type="active site" description="Nucleophile" evidence="9">
    <location>
        <position position="31"/>
    </location>
</feature>
<dbReference type="FunFam" id="3.40.30.10:FF:000001">
    <property type="entry name" value="Thioredoxin"/>
    <property type="match status" value="1"/>
</dbReference>
<evidence type="ECO:0000256" key="9">
    <source>
        <dbReference type="PIRSR" id="PIRSR000077-1"/>
    </source>
</evidence>
<evidence type="ECO:0000313" key="12">
    <source>
        <dbReference type="EMBL" id="NBI78316.1"/>
    </source>
</evidence>
<evidence type="ECO:0000256" key="5">
    <source>
        <dbReference type="ARBA" id="ARBA00023157"/>
    </source>
</evidence>
<sequence length="105" mass="11277">MSVKHFSNDTFQSEVLSGSGPILVDFWAPWCGPCKMLGPVIDGLADELSGKAVVGKVNIDDEPDLAAKYGVVSIPTIILFKDGEEVNRLVGLQSKLTLTQMVEQA</sequence>
<dbReference type="Proteomes" id="UP000462501">
    <property type="component" value="Unassembled WGS sequence"/>
</dbReference>
<evidence type="ECO:0000256" key="3">
    <source>
        <dbReference type="ARBA" id="ARBA00022448"/>
    </source>
</evidence>
<evidence type="ECO:0000256" key="6">
    <source>
        <dbReference type="ARBA" id="ARBA00023284"/>
    </source>
</evidence>
<evidence type="ECO:0000256" key="8">
    <source>
        <dbReference type="PIRNR" id="PIRNR000077"/>
    </source>
</evidence>
<dbReference type="InterPro" id="IPR017937">
    <property type="entry name" value="Thioredoxin_CS"/>
</dbReference>
<evidence type="ECO:0000256" key="2">
    <source>
        <dbReference type="ARBA" id="ARBA00020570"/>
    </source>
</evidence>
<organism evidence="13 15">
    <name type="scientific">Anaerotruncus colihominis</name>
    <dbReference type="NCBI Taxonomy" id="169435"/>
    <lineage>
        <taxon>Bacteria</taxon>
        <taxon>Bacillati</taxon>
        <taxon>Bacillota</taxon>
        <taxon>Clostridia</taxon>
        <taxon>Eubacteriales</taxon>
        <taxon>Oscillospiraceae</taxon>
        <taxon>Anaerotruncus</taxon>
    </lineage>
</organism>
<feature type="site" description="Contributes to redox potential value" evidence="9">
    <location>
        <position position="32"/>
    </location>
</feature>
<evidence type="ECO:0000256" key="7">
    <source>
        <dbReference type="NCBIfam" id="TIGR01068"/>
    </source>
</evidence>
<dbReference type="PROSITE" id="PS51352">
    <property type="entry name" value="THIOREDOXIN_2"/>
    <property type="match status" value="1"/>
</dbReference>
<keyword evidence="4" id="KW-0249">Electron transport</keyword>
<protein>
    <recommendedName>
        <fullName evidence="2 7">Thioredoxin</fullName>
    </recommendedName>
</protein>
<dbReference type="PRINTS" id="PR00421">
    <property type="entry name" value="THIOREDOXIN"/>
</dbReference>
<accession>A0A845SQK0</accession>
<keyword evidence="5 10" id="KW-1015">Disulfide bond</keyword>
<dbReference type="OrthoDB" id="9790390at2"/>
<dbReference type="EMBL" id="QXWZ01000006">
    <property type="protein sequence ID" value="NBI78316.1"/>
    <property type="molecule type" value="Genomic_DNA"/>
</dbReference>
<feature type="site" description="Deprotonates C-terminal active site Cys" evidence="9">
    <location>
        <position position="25"/>
    </location>
</feature>
<dbReference type="InterPro" id="IPR005746">
    <property type="entry name" value="Thioredoxin"/>
</dbReference>
<dbReference type="CDD" id="cd02947">
    <property type="entry name" value="TRX_family"/>
    <property type="match status" value="1"/>
</dbReference>
<dbReference type="PIRSF" id="PIRSF000077">
    <property type="entry name" value="Thioredoxin"/>
    <property type="match status" value="1"/>
</dbReference>
<evidence type="ECO:0000256" key="4">
    <source>
        <dbReference type="ARBA" id="ARBA00022982"/>
    </source>
</evidence>
<evidence type="ECO:0000256" key="10">
    <source>
        <dbReference type="PIRSR" id="PIRSR000077-4"/>
    </source>
</evidence>
<reference evidence="13 15" key="2">
    <citation type="submission" date="2019-06" db="EMBL/GenBank/DDBJ databases">
        <title>Draft genome sequences of 15 bacterial species constituting the stable defined intestinal microbiota of the GM15 gnotobiotic mouse model.</title>
        <authorList>
            <person name="Elie C."/>
            <person name="Mathieu A."/>
            <person name="Saliou A."/>
            <person name="Darnaud M."/>
            <person name="Leulier F."/>
            <person name="Tamellini A."/>
        </authorList>
    </citation>
    <scope>NUCLEOTIDE SEQUENCE [LARGE SCALE GENOMIC DNA]</scope>
    <source>
        <strain evidence="13 15">JM4-15</strain>
    </source>
</reference>
<dbReference type="Pfam" id="PF00085">
    <property type="entry name" value="Thioredoxin"/>
    <property type="match status" value="1"/>
</dbReference>
<evidence type="ECO:0000256" key="1">
    <source>
        <dbReference type="ARBA" id="ARBA00008987"/>
    </source>
</evidence>
<dbReference type="RefSeq" id="WP_160209173.1">
    <property type="nucleotide sequence ID" value="NZ_CAMUSJ010000105.1"/>
</dbReference>
<dbReference type="InterPro" id="IPR013766">
    <property type="entry name" value="Thioredoxin_domain"/>
</dbReference>
<evidence type="ECO:0000313" key="13">
    <source>
        <dbReference type="EMBL" id="NDO37905.1"/>
    </source>
</evidence>
<name>A0A845SQK0_9FIRM</name>
<gene>
    <name evidence="13" type="primary">trxA</name>
    <name evidence="12" type="ORF">D3Z39_05430</name>
    <name evidence="13" type="ORF">FMM72_01390</name>
</gene>
<feature type="site" description="Contributes to redox potential value" evidence="9">
    <location>
        <position position="33"/>
    </location>
</feature>
<dbReference type="InterPro" id="IPR036249">
    <property type="entry name" value="Thioredoxin-like_sf"/>
</dbReference>
<keyword evidence="6 10" id="KW-0676">Redox-active center</keyword>
<comment type="similarity">
    <text evidence="1 8">Belongs to the thioredoxin family.</text>
</comment>
<feature type="domain" description="Thioredoxin" evidence="11">
    <location>
        <begin position="1"/>
        <end position="105"/>
    </location>
</feature>
<comment type="caution">
    <text evidence="13">The sequence shown here is derived from an EMBL/GenBank/DDBJ whole genome shotgun (WGS) entry which is preliminary data.</text>
</comment>
<dbReference type="NCBIfam" id="TIGR01068">
    <property type="entry name" value="thioredoxin"/>
    <property type="match status" value="1"/>
</dbReference>
<dbReference type="GO" id="GO:0005829">
    <property type="term" value="C:cytosol"/>
    <property type="evidence" value="ECO:0007669"/>
    <property type="project" value="TreeGrafter"/>
</dbReference>
<dbReference type="Proteomes" id="UP000446348">
    <property type="component" value="Unassembled WGS sequence"/>
</dbReference>
<reference evidence="12 14" key="1">
    <citation type="submission" date="2018-08" db="EMBL/GenBank/DDBJ databases">
        <title>Murine metabolic-syndrome-specific gut microbial biobank.</title>
        <authorList>
            <person name="Liu C."/>
        </authorList>
    </citation>
    <scope>NUCLEOTIDE SEQUENCE [LARGE SCALE GENOMIC DNA]</scope>
    <source>
        <strain evidence="12 14">X69</strain>
    </source>
</reference>
<dbReference type="PROSITE" id="PS00194">
    <property type="entry name" value="THIOREDOXIN_1"/>
    <property type="match status" value="1"/>
</dbReference>
<evidence type="ECO:0000313" key="15">
    <source>
        <dbReference type="Proteomes" id="UP000462501"/>
    </source>
</evidence>
<dbReference type="PANTHER" id="PTHR45663">
    <property type="entry name" value="GEO12009P1"/>
    <property type="match status" value="1"/>
</dbReference>
<feature type="active site" description="Nucleophile" evidence="9">
    <location>
        <position position="34"/>
    </location>
</feature>
<dbReference type="GO" id="GO:0045454">
    <property type="term" value="P:cell redox homeostasis"/>
    <property type="evidence" value="ECO:0007669"/>
    <property type="project" value="TreeGrafter"/>
</dbReference>
<keyword evidence="3" id="KW-0813">Transport</keyword>
<dbReference type="GO" id="GO:0015035">
    <property type="term" value="F:protein-disulfide reductase activity"/>
    <property type="evidence" value="ECO:0007669"/>
    <property type="project" value="UniProtKB-UniRule"/>
</dbReference>
<evidence type="ECO:0000259" key="11">
    <source>
        <dbReference type="PROSITE" id="PS51352"/>
    </source>
</evidence>
<dbReference type="Gene3D" id="3.40.30.10">
    <property type="entry name" value="Glutaredoxin"/>
    <property type="match status" value="1"/>
</dbReference>
<dbReference type="SUPFAM" id="SSF52833">
    <property type="entry name" value="Thioredoxin-like"/>
    <property type="match status" value="1"/>
</dbReference>
<feature type="disulfide bond" description="Redox-active" evidence="10">
    <location>
        <begin position="31"/>
        <end position="34"/>
    </location>
</feature>
<dbReference type="EMBL" id="VIQT01000003">
    <property type="protein sequence ID" value="NDO37905.1"/>
    <property type="molecule type" value="Genomic_DNA"/>
</dbReference>
<dbReference type="AlphaFoldDB" id="A0A845SQK0"/>
<dbReference type="PANTHER" id="PTHR45663:SF11">
    <property type="entry name" value="GEO12009P1"/>
    <property type="match status" value="1"/>
</dbReference>
<evidence type="ECO:0000313" key="14">
    <source>
        <dbReference type="Proteomes" id="UP000446348"/>
    </source>
</evidence>
<proteinExistence type="inferred from homology"/>